<keyword evidence="4" id="KW-0479">Metal-binding</keyword>
<dbReference type="VEuPathDB" id="VectorBase:GPPI046894"/>
<dbReference type="STRING" id="67801.A0A1B0C1Y7"/>
<dbReference type="GO" id="GO:0072669">
    <property type="term" value="C:tRNA-splicing ligase complex"/>
    <property type="evidence" value="ECO:0007669"/>
    <property type="project" value="TreeGrafter"/>
</dbReference>
<evidence type="ECO:0000313" key="12">
    <source>
        <dbReference type="Proteomes" id="UP000092460"/>
    </source>
</evidence>
<sequence length="180" mass="20064">MGAVGPIPSEHPTERKIISLLAHLFCCFAWGTIATCSYVLTGIEKVMQEIFGSTCQAGRALSRAKSRRNLDYKDVLERLEQMGRAIRGASHKLVMEEALQSYKDIRDVLNTCHAAGVSKKCMHSARFSAGISGRQKIIAIGIETYDFDLFPHELKLKPERIGNKGEETKLVLELMLKLTI</sequence>
<evidence type="ECO:0000256" key="10">
    <source>
        <dbReference type="SAM" id="Phobius"/>
    </source>
</evidence>
<evidence type="ECO:0000256" key="4">
    <source>
        <dbReference type="ARBA" id="ARBA00022723"/>
    </source>
</evidence>
<evidence type="ECO:0000256" key="1">
    <source>
        <dbReference type="ARBA" id="ARBA00001936"/>
    </source>
</evidence>
<dbReference type="GO" id="GO:0170057">
    <property type="term" value="F:RNA ligase (GTP) activity"/>
    <property type="evidence" value="ECO:0007669"/>
    <property type="project" value="UniProtKB-EC"/>
</dbReference>
<keyword evidence="10" id="KW-0812">Transmembrane</keyword>
<keyword evidence="6 9" id="KW-0342">GTP-binding</keyword>
<evidence type="ECO:0000256" key="5">
    <source>
        <dbReference type="ARBA" id="ARBA00022741"/>
    </source>
</evidence>
<keyword evidence="10" id="KW-1133">Transmembrane helix</keyword>
<dbReference type="PANTHER" id="PTHR11118:SF1">
    <property type="entry name" value="RNA-SPLICING LIGASE RTCB HOMOLOG"/>
    <property type="match status" value="1"/>
</dbReference>
<feature type="binding site" evidence="9">
    <location>
        <position position="37"/>
    </location>
    <ligand>
        <name>GMP</name>
        <dbReference type="ChEBI" id="CHEBI:58115"/>
    </ligand>
</feature>
<dbReference type="SUPFAM" id="SSF103365">
    <property type="entry name" value="Hypothetical protein PH1602"/>
    <property type="match status" value="1"/>
</dbReference>
<proteinExistence type="predicted"/>
<dbReference type="EMBL" id="JXJN01024222">
    <property type="status" value="NOT_ANNOTATED_CDS"/>
    <property type="molecule type" value="Genomic_DNA"/>
</dbReference>
<dbReference type="Pfam" id="PF01139">
    <property type="entry name" value="RtcB"/>
    <property type="match status" value="1"/>
</dbReference>
<keyword evidence="7" id="KW-0464">Manganese</keyword>
<dbReference type="EC" id="6.5.1.8" evidence="2"/>
<evidence type="ECO:0000256" key="3">
    <source>
        <dbReference type="ARBA" id="ARBA00022598"/>
    </source>
</evidence>
<dbReference type="Gene3D" id="3.90.1860.10">
    <property type="entry name" value="tRNA-splicing ligase RtcB"/>
    <property type="match status" value="1"/>
</dbReference>
<keyword evidence="12" id="KW-1185">Reference proteome</keyword>
<keyword evidence="5 9" id="KW-0547">Nucleotide-binding</keyword>
<keyword evidence="10" id="KW-0472">Membrane</keyword>
<dbReference type="EnsemblMetazoa" id="GPPI046894-RA">
    <property type="protein sequence ID" value="GPPI046894-PA"/>
    <property type="gene ID" value="GPPI046894"/>
</dbReference>
<comment type="cofactor">
    <cofactor evidence="1">
        <name>Mn(2+)</name>
        <dbReference type="ChEBI" id="CHEBI:29035"/>
    </cofactor>
</comment>
<evidence type="ECO:0000256" key="9">
    <source>
        <dbReference type="PIRSR" id="PIRSR601233-2"/>
    </source>
</evidence>
<dbReference type="GO" id="GO:0005634">
    <property type="term" value="C:nucleus"/>
    <property type="evidence" value="ECO:0007669"/>
    <property type="project" value="TreeGrafter"/>
</dbReference>
<evidence type="ECO:0000256" key="6">
    <source>
        <dbReference type="ARBA" id="ARBA00023134"/>
    </source>
</evidence>
<keyword evidence="3" id="KW-0436">Ligase</keyword>
<evidence type="ECO:0000313" key="11">
    <source>
        <dbReference type="EnsemblMetazoa" id="GPPI046894-PA"/>
    </source>
</evidence>
<dbReference type="AlphaFoldDB" id="A0A1B0C1Y7"/>
<reference evidence="11" key="2">
    <citation type="submission" date="2020-05" db="UniProtKB">
        <authorList>
            <consortium name="EnsemblMetazoa"/>
        </authorList>
    </citation>
    <scope>IDENTIFICATION</scope>
    <source>
        <strain evidence="11">IAEA</strain>
    </source>
</reference>
<evidence type="ECO:0000256" key="8">
    <source>
        <dbReference type="ARBA" id="ARBA00047746"/>
    </source>
</evidence>
<dbReference type="GO" id="GO:0046872">
    <property type="term" value="F:metal ion binding"/>
    <property type="evidence" value="ECO:0007669"/>
    <property type="project" value="UniProtKB-KW"/>
</dbReference>
<reference evidence="12" key="1">
    <citation type="submission" date="2015-01" db="EMBL/GenBank/DDBJ databases">
        <authorList>
            <person name="Aksoy S."/>
            <person name="Warren W."/>
            <person name="Wilson R.K."/>
        </authorList>
    </citation>
    <scope>NUCLEOTIDE SEQUENCE [LARGE SCALE GENOMIC DNA]</scope>
    <source>
        <strain evidence="12">IAEA</strain>
    </source>
</reference>
<name>A0A1B0C1Y7_9MUSC</name>
<feature type="transmembrane region" description="Helical" evidence="10">
    <location>
        <begin position="20"/>
        <end position="40"/>
    </location>
</feature>
<dbReference type="InterPro" id="IPR001233">
    <property type="entry name" value="RtcB"/>
</dbReference>
<dbReference type="GO" id="GO:0005525">
    <property type="term" value="F:GTP binding"/>
    <property type="evidence" value="ECO:0007669"/>
    <property type="project" value="UniProtKB-KW"/>
</dbReference>
<organism evidence="11 12">
    <name type="scientific">Glossina palpalis gambiensis</name>
    <dbReference type="NCBI Taxonomy" id="67801"/>
    <lineage>
        <taxon>Eukaryota</taxon>
        <taxon>Metazoa</taxon>
        <taxon>Ecdysozoa</taxon>
        <taxon>Arthropoda</taxon>
        <taxon>Hexapoda</taxon>
        <taxon>Insecta</taxon>
        <taxon>Pterygota</taxon>
        <taxon>Neoptera</taxon>
        <taxon>Endopterygota</taxon>
        <taxon>Diptera</taxon>
        <taxon>Brachycera</taxon>
        <taxon>Muscomorpha</taxon>
        <taxon>Hippoboscoidea</taxon>
        <taxon>Glossinidae</taxon>
        <taxon>Glossina</taxon>
    </lineage>
</organism>
<dbReference type="Proteomes" id="UP000092460">
    <property type="component" value="Unassembled WGS sequence"/>
</dbReference>
<dbReference type="GO" id="GO:0006396">
    <property type="term" value="P:RNA processing"/>
    <property type="evidence" value="ECO:0007669"/>
    <property type="project" value="InterPro"/>
</dbReference>
<evidence type="ECO:0000256" key="7">
    <source>
        <dbReference type="ARBA" id="ARBA00023211"/>
    </source>
</evidence>
<dbReference type="PANTHER" id="PTHR11118">
    <property type="entry name" value="RNA-SPLICING LIGASE RTCB HOMOLOG"/>
    <property type="match status" value="1"/>
</dbReference>
<dbReference type="InterPro" id="IPR036025">
    <property type="entry name" value="RtcB-like_sf"/>
</dbReference>
<protein>
    <recommendedName>
        <fullName evidence="2">3'-phosphate/5'-hydroxy nucleic acid ligase</fullName>
        <ecNumber evidence="2">6.5.1.8</ecNumber>
    </recommendedName>
</protein>
<evidence type="ECO:0000256" key="2">
    <source>
        <dbReference type="ARBA" id="ARBA00012726"/>
    </source>
</evidence>
<dbReference type="GO" id="GO:0003972">
    <property type="term" value="F:RNA ligase (ATP) activity"/>
    <property type="evidence" value="ECO:0007669"/>
    <property type="project" value="TreeGrafter"/>
</dbReference>
<comment type="catalytic activity">
    <reaction evidence="8">
        <text>a 3'-end 3'-phospho-ribonucleotide-RNA + a 5'-end dephospho-ribonucleoside-RNA + GTP = a ribonucleotidyl-ribonucleotide-RNA + GMP + diphosphate</text>
        <dbReference type="Rhea" id="RHEA:68076"/>
        <dbReference type="Rhea" id="RHEA-COMP:10463"/>
        <dbReference type="Rhea" id="RHEA-COMP:13936"/>
        <dbReference type="Rhea" id="RHEA-COMP:17355"/>
        <dbReference type="ChEBI" id="CHEBI:33019"/>
        <dbReference type="ChEBI" id="CHEBI:37565"/>
        <dbReference type="ChEBI" id="CHEBI:58115"/>
        <dbReference type="ChEBI" id="CHEBI:83062"/>
        <dbReference type="ChEBI" id="CHEBI:138284"/>
        <dbReference type="ChEBI" id="CHEBI:173118"/>
        <dbReference type="EC" id="6.5.1.8"/>
    </reaction>
</comment>
<accession>A0A1B0C1Y7</accession>